<organism evidence="1">
    <name type="scientific">marine metagenome</name>
    <dbReference type="NCBI Taxonomy" id="408172"/>
    <lineage>
        <taxon>unclassified sequences</taxon>
        <taxon>metagenomes</taxon>
        <taxon>ecological metagenomes</taxon>
    </lineage>
</organism>
<dbReference type="Gene3D" id="2.40.360.20">
    <property type="match status" value="1"/>
</dbReference>
<accession>A0A381S3A7</accession>
<name>A0A381S3A7_9ZZZZ</name>
<evidence type="ECO:0008006" key="2">
    <source>
        <dbReference type="Google" id="ProtNLM"/>
    </source>
</evidence>
<protein>
    <recommendedName>
        <fullName evidence="2">DUF3108 domain-containing protein</fullName>
    </recommendedName>
</protein>
<dbReference type="Pfam" id="PF11306">
    <property type="entry name" value="DUF3108"/>
    <property type="match status" value="1"/>
</dbReference>
<evidence type="ECO:0000313" key="1">
    <source>
        <dbReference type="EMBL" id="SUZ98562.1"/>
    </source>
</evidence>
<proteinExistence type="predicted"/>
<dbReference type="InterPro" id="IPR021457">
    <property type="entry name" value="DUF3108"/>
</dbReference>
<dbReference type="AlphaFoldDB" id="A0A381S3A7"/>
<sequence length="180" mass="20632">MLSTSVKTNSFLDNFYEVRDETLSWLNVEDFSLLKAVKKIREGKYHRNHSVHIPGDSLLIWNKKYFTITDPVYDPIAFIYFLRSQKLSLGDTFHFLSASEKKIREVGVNITGKESINVSAGSFDCLKVEPVSSDGVPLLKNNGELRVWLSNDDIKMPVKIEMKTNVGTMVMKLKEIKHIY</sequence>
<gene>
    <name evidence="1" type="ORF">METZ01_LOCUS51416</name>
</gene>
<dbReference type="EMBL" id="UINC01002616">
    <property type="protein sequence ID" value="SUZ98562.1"/>
    <property type="molecule type" value="Genomic_DNA"/>
</dbReference>
<reference evidence="1" key="1">
    <citation type="submission" date="2018-05" db="EMBL/GenBank/DDBJ databases">
        <authorList>
            <person name="Lanie J.A."/>
            <person name="Ng W.-L."/>
            <person name="Kazmierczak K.M."/>
            <person name="Andrzejewski T.M."/>
            <person name="Davidsen T.M."/>
            <person name="Wayne K.J."/>
            <person name="Tettelin H."/>
            <person name="Glass J.I."/>
            <person name="Rusch D."/>
            <person name="Podicherti R."/>
            <person name="Tsui H.-C.T."/>
            <person name="Winkler M.E."/>
        </authorList>
    </citation>
    <scope>NUCLEOTIDE SEQUENCE</scope>
</reference>